<evidence type="ECO:0000313" key="4">
    <source>
        <dbReference type="Proteomes" id="UP000759131"/>
    </source>
</evidence>
<reference evidence="3" key="1">
    <citation type="submission" date="2020-11" db="EMBL/GenBank/DDBJ databases">
        <authorList>
            <person name="Tran Van P."/>
        </authorList>
    </citation>
    <scope>NUCLEOTIDE SEQUENCE</scope>
</reference>
<dbReference type="Proteomes" id="UP000759131">
    <property type="component" value="Unassembled WGS sequence"/>
</dbReference>
<gene>
    <name evidence="3" type="ORF">OSB1V03_LOCUS5762</name>
</gene>
<evidence type="ECO:0000313" key="3">
    <source>
        <dbReference type="EMBL" id="CAD7625327.1"/>
    </source>
</evidence>
<evidence type="ECO:0000256" key="2">
    <source>
        <dbReference type="ARBA" id="ARBA00035300"/>
    </source>
</evidence>
<organism evidence="3">
    <name type="scientific">Medioppia subpectinata</name>
    <dbReference type="NCBI Taxonomy" id="1979941"/>
    <lineage>
        <taxon>Eukaryota</taxon>
        <taxon>Metazoa</taxon>
        <taxon>Ecdysozoa</taxon>
        <taxon>Arthropoda</taxon>
        <taxon>Chelicerata</taxon>
        <taxon>Arachnida</taxon>
        <taxon>Acari</taxon>
        <taxon>Acariformes</taxon>
        <taxon>Sarcoptiformes</taxon>
        <taxon>Oribatida</taxon>
        <taxon>Brachypylina</taxon>
        <taxon>Oppioidea</taxon>
        <taxon>Oppiidae</taxon>
        <taxon>Medioppia</taxon>
    </lineage>
</organism>
<comment type="similarity">
    <text evidence="1">Belongs to the ADISSP family.</text>
</comment>
<dbReference type="InterPro" id="IPR026794">
    <property type="entry name" value="ADISSP"/>
</dbReference>
<accession>A0A7R9KLN0</accession>
<evidence type="ECO:0000256" key="1">
    <source>
        <dbReference type="ARBA" id="ARBA00035018"/>
    </source>
</evidence>
<dbReference type="EMBL" id="CAJPIZ010002974">
    <property type="protein sequence ID" value="CAG2105757.1"/>
    <property type="molecule type" value="Genomic_DNA"/>
</dbReference>
<sequence>MGPRSPQRFSAFRSFSAMARDPTNYYQESVGQIRQKINKFRSIPSNWNSYMKAKEIMDSSTSTQRVQFTEDTFGTVGHDSDIGIRYTNQSLIDVHLGFLQVRHRYAITFSFECPESIEGSLVVRNQESSAINPNTHVIDLRALDVDNLPTNTSNTTNSKFKYEITVELFAHKEKLLKEQICLHSSQNVCQTLTLVFHARVLGKGKGTPLIKNGIKCVGIEMDEDDGDSSDWQGFSN</sequence>
<proteinExistence type="inferred from homology"/>
<keyword evidence="4" id="KW-1185">Reference proteome</keyword>
<protein>
    <recommendedName>
        <fullName evidence="2">Adipose-secreted signaling protein</fullName>
    </recommendedName>
</protein>
<dbReference type="AlphaFoldDB" id="A0A7R9KLN0"/>
<dbReference type="PANTHER" id="PTHR13287:SF2">
    <property type="entry name" value="ADIPOSE-SECRETED SIGNALING PROTEIN"/>
    <property type="match status" value="1"/>
</dbReference>
<dbReference type="Pfam" id="PF15006">
    <property type="entry name" value="DUF4517"/>
    <property type="match status" value="1"/>
</dbReference>
<dbReference type="EMBL" id="OC857549">
    <property type="protein sequence ID" value="CAD7625327.1"/>
    <property type="molecule type" value="Genomic_DNA"/>
</dbReference>
<dbReference type="PANTHER" id="PTHR13287">
    <property type="entry name" value="ADIPOSE-SECRETED SIGNALING PROTEIN"/>
    <property type="match status" value="1"/>
</dbReference>
<dbReference type="OrthoDB" id="6246153at2759"/>
<name>A0A7R9KLN0_9ACAR</name>